<dbReference type="InterPro" id="IPR001789">
    <property type="entry name" value="Sig_transdc_resp-reg_receiver"/>
</dbReference>
<dbReference type="RefSeq" id="WP_267773016.1">
    <property type="nucleotide sequence ID" value="NZ_JAPNKE010000002.1"/>
</dbReference>
<dbReference type="InterPro" id="IPR013656">
    <property type="entry name" value="PAS_4"/>
</dbReference>
<evidence type="ECO:0000256" key="2">
    <source>
        <dbReference type="ARBA" id="ARBA00012438"/>
    </source>
</evidence>
<evidence type="ECO:0000313" key="9">
    <source>
        <dbReference type="EMBL" id="MCY1010175.1"/>
    </source>
</evidence>
<dbReference type="Gene3D" id="3.40.50.2300">
    <property type="match status" value="1"/>
</dbReference>
<dbReference type="SMART" id="SM00388">
    <property type="entry name" value="HisKA"/>
    <property type="match status" value="1"/>
</dbReference>
<keyword evidence="5" id="KW-0418">Kinase</keyword>
<comment type="caution">
    <text evidence="9">The sequence shown here is derived from an EMBL/GenBank/DDBJ whole genome shotgun (WGS) entry which is preliminary data.</text>
</comment>
<name>A0A9X3EV45_9BACT</name>
<dbReference type="PRINTS" id="PR00344">
    <property type="entry name" value="BCTRLSENSOR"/>
</dbReference>
<dbReference type="PANTHER" id="PTHR43047">
    <property type="entry name" value="TWO-COMPONENT HISTIDINE PROTEIN KINASE"/>
    <property type="match status" value="1"/>
</dbReference>
<dbReference type="InterPro" id="IPR003594">
    <property type="entry name" value="HATPase_dom"/>
</dbReference>
<dbReference type="InterPro" id="IPR036097">
    <property type="entry name" value="HisK_dim/P_sf"/>
</dbReference>
<evidence type="ECO:0000259" key="7">
    <source>
        <dbReference type="PROSITE" id="PS50109"/>
    </source>
</evidence>
<dbReference type="SUPFAM" id="SSF55785">
    <property type="entry name" value="PYP-like sensor domain (PAS domain)"/>
    <property type="match status" value="2"/>
</dbReference>
<dbReference type="InterPro" id="IPR011006">
    <property type="entry name" value="CheY-like_superfamily"/>
</dbReference>
<dbReference type="PROSITE" id="PS50109">
    <property type="entry name" value="HIS_KIN"/>
    <property type="match status" value="1"/>
</dbReference>
<organism evidence="9 10">
    <name type="scientific">Nannocystis pusilla</name>
    <dbReference type="NCBI Taxonomy" id="889268"/>
    <lineage>
        <taxon>Bacteria</taxon>
        <taxon>Pseudomonadati</taxon>
        <taxon>Myxococcota</taxon>
        <taxon>Polyangia</taxon>
        <taxon>Nannocystales</taxon>
        <taxon>Nannocystaceae</taxon>
        <taxon>Nannocystis</taxon>
    </lineage>
</organism>
<dbReference type="InterPro" id="IPR036890">
    <property type="entry name" value="HATPase_C_sf"/>
</dbReference>
<dbReference type="SUPFAM" id="SSF47384">
    <property type="entry name" value="Homodimeric domain of signal transducing histidine kinase"/>
    <property type="match status" value="1"/>
</dbReference>
<dbReference type="Pfam" id="PF02518">
    <property type="entry name" value="HATPase_c"/>
    <property type="match status" value="1"/>
</dbReference>
<feature type="domain" description="Response regulatory" evidence="8">
    <location>
        <begin position="504"/>
        <end position="617"/>
    </location>
</feature>
<dbReference type="Gene3D" id="3.30.450.20">
    <property type="entry name" value="PAS domain"/>
    <property type="match status" value="1"/>
</dbReference>
<comment type="caution">
    <text evidence="6">Lacks conserved residue(s) required for the propagation of feature annotation.</text>
</comment>
<dbReference type="InterPro" id="IPR003661">
    <property type="entry name" value="HisK_dim/P_dom"/>
</dbReference>
<dbReference type="CDD" id="cd16922">
    <property type="entry name" value="HATPase_EvgS-ArcB-TorS-like"/>
    <property type="match status" value="1"/>
</dbReference>
<dbReference type="InterPro" id="IPR004358">
    <property type="entry name" value="Sig_transdc_His_kin-like_C"/>
</dbReference>
<dbReference type="Proteomes" id="UP001150924">
    <property type="component" value="Unassembled WGS sequence"/>
</dbReference>
<dbReference type="GO" id="GO:0005524">
    <property type="term" value="F:ATP binding"/>
    <property type="evidence" value="ECO:0007669"/>
    <property type="project" value="UniProtKB-KW"/>
</dbReference>
<evidence type="ECO:0000256" key="6">
    <source>
        <dbReference type="PROSITE-ProRule" id="PRU00169"/>
    </source>
</evidence>
<dbReference type="InterPro" id="IPR035965">
    <property type="entry name" value="PAS-like_dom_sf"/>
</dbReference>
<dbReference type="Pfam" id="PF00072">
    <property type="entry name" value="Response_reg"/>
    <property type="match status" value="1"/>
</dbReference>
<dbReference type="Gene3D" id="1.10.287.130">
    <property type="match status" value="1"/>
</dbReference>
<dbReference type="AlphaFoldDB" id="A0A9X3EV45"/>
<keyword evidence="9" id="KW-0547">Nucleotide-binding</keyword>
<evidence type="ECO:0000256" key="1">
    <source>
        <dbReference type="ARBA" id="ARBA00000085"/>
    </source>
</evidence>
<evidence type="ECO:0000256" key="3">
    <source>
        <dbReference type="ARBA" id="ARBA00022553"/>
    </source>
</evidence>
<keyword evidence="3" id="KW-0597">Phosphoprotein</keyword>
<dbReference type="GO" id="GO:0000155">
    <property type="term" value="F:phosphorelay sensor kinase activity"/>
    <property type="evidence" value="ECO:0007669"/>
    <property type="project" value="InterPro"/>
</dbReference>
<dbReference type="SUPFAM" id="SSF52172">
    <property type="entry name" value="CheY-like"/>
    <property type="match status" value="1"/>
</dbReference>
<dbReference type="EC" id="2.7.13.3" evidence="2"/>
<comment type="catalytic activity">
    <reaction evidence="1">
        <text>ATP + protein L-histidine = ADP + protein N-phospho-L-histidine.</text>
        <dbReference type="EC" id="2.7.13.3"/>
    </reaction>
</comment>
<evidence type="ECO:0000256" key="4">
    <source>
        <dbReference type="ARBA" id="ARBA00022679"/>
    </source>
</evidence>
<dbReference type="SMART" id="SM00448">
    <property type="entry name" value="REC"/>
    <property type="match status" value="1"/>
</dbReference>
<reference evidence="9" key="1">
    <citation type="submission" date="2022-11" db="EMBL/GenBank/DDBJ databases">
        <title>Minimal conservation of predation-associated metabolite biosynthetic gene clusters underscores biosynthetic potential of Myxococcota including descriptions for ten novel species: Archangium lansinium sp. nov., Myxococcus landrumus sp. nov., Nannocystis bai.</title>
        <authorList>
            <person name="Ahearne A."/>
            <person name="Stevens C."/>
            <person name="Phillips K."/>
        </authorList>
    </citation>
    <scope>NUCLEOTIDE SEQUENCE</scope>
    <source>
        <strain evidence="9">Na p29</strain>
    </source>
</reference>
<dbReference type="PROSITE" id="PS50110">
    <property type="entry name" value="RESPONSE_REGULATORY"/>
    <property type="match status" value="1"/>
</dbReference>
<dbReference type="Pfam" id="PF00512">
    <property type="entry name" value="HisKA"/>
    <property type="match status" value="1"/>
</dbReference>
<keyword evidence="4" id="KW-0808">Transferase</keyword>
<evidence type="ECO:0000259" key="8">
    <source>
        <dbReference type="PROSITE" id="PS50110"/>
    </source>
</evidence>
<proteinExistence type="predicted"/>
<gene>
    <name evidence="9" type="ORF">OV079_32340</name>
</gene>
<dbReference type="CDD" id="cd00130">
    <property type="entry name" value="PAS"/>
    <property type="match status" value="2"/>
</dbReference>
<dbReference type="CDD" id="cd00082">
    <property type="entry name" value="HisKA"/>
    <property type="match status" value="1"/>
</dbReference>
<dbReference type="CDD" id="cd00156">
    <property type="entry name" value="REC"/>
    <property type="match status" value="1"/>
</dbReference>
<sequence length="619" mass="67348">MTSDRAGATSWAHELELDAELRIVAVDPQLCARLGCASGTLVGQGLDELFSPRDRKGQRLFYQALSRADEAGLDLLITLQIGGQEVLSRMQMVPRDRQWLARVEPLTADGNLVYQLYSAQERWAHIVKRSTEGVVVLDPEGRIVDSNAAFFEIMRFRSAHGVILSEEALRGRPLRPLLTAHGSGSGPLAEHLQSPAATRDRFAAELAWGDRWLDITVTPLQLPVRGFVGLCVTLRDVTERRQAEILLRQKEAAEAASIAKSRFLANMSHELRTPLNAIIGYSDLLLEEAEARGDHESVGDLKRIGIAGVHLLELISSILDLTKIEAGRMEVWPERFSCRALVQGVTSALETLAQQRGNRIELRIPREVGFMVTDMLKLRQVLFNLIGNAIKFTERGTIRVGVRRMTQDERDWMEIAVADSGIGIAAEALPRLFQEFTQADASTTRRYGGAGLGLSIAREFCRLMGGDITATSVPGEGSTFTITVPTELDVAAPPPDATAPPQGPVLVIDDDPATLEQVQRGLQGEHVPVISCTSASQGLSLAKSVRPQAIVLGIAVPDDDAWNALVQLRSDIGLRSVPVIVASLLDEQARALVLGASAYVGKPIDRDHLLTALAQVRAA</sequence>
<evidence type="ECO:0000256" key="5">
    <source>
        <dbReference type="ARBA" id="ARBA00022777"/>
    </source>
</evidence>
<evidence type="ECO:0000313" key="10">
    <source>
        <dbReference type="Proteomes" id="UP001150924"/>
    </source>
</evidence>
<dbReference type="EMBL" id="JAPNKE010000002">
    <property type="protein sequence ID" value="MCY1010175.1"/>
    <property type="molecule type" value="Genomic_DNA"/>
</dbReference>
<dbReference type="Pfam" id="PF08448">
    <property type="entry name" value="PAS_4"/>
    <property type="match status" value="1"/>
</dbReference>
<dbReference type="InterPro" id="IPR000014">
    <property type="entry name" value="PAS"/>
</dbReference>
<keyword evidence="10" id="KW-1185">Reference proteome</keyword>
<feature type="domain" description="Histidine kinase" evidence="7">
    <location>
        <begin position="266"/>
        <end position="488"/>
    </location>
</feature>
<accession>A0A9X3EV45</accession>
<dbReference type="InterPro" id="IPR005467">
    <property type="entry name" value="His_kinase_dom"/>
</dbReference>
<protein>
    <recommendedName>
        <fullName evidence="2">histidine kinase</fullName>
        <ecNumber evidence="2">2.7.13.3</ecNumber>
    </recommendedName>
</protein>
<dbReference type="FunFam" id="3.30.565.10:FF:000010">
    <property type="entry name" value="Sensor histidine kinase RcsC"/>
    <property type="match status" value="1"/>
</dbReference>
<dbReference type="SUPFAM" id="SSF55874">
    <property type="entry name" value="ATPase domain of HSP90 chaperone/DNA topoisomerase II/histidine kinase"/>
    <property type="match status" value="1"/>
</dbReference>
<dbReference type="Gene3D" id="3.30.565.10">
    <property type="entry name" value="Histidine kinase-like ATPase, C-terminal domain"/>
    <property type="match status" value="1"/>
</dbReference>
<keyword evidence="9" id="KW-0067">ATP-binding</keyword>
<dbReference type="SMART" id="SM00387">
    <property type="entry name" value="HATPase_c"/>
    <property type="match status" value="1"/>
</dbReference>